<evidence type="ECO:0000256" key="2">
    <source>
        <dbReference type="ARBA" id="ARBA00023315"/>
    </source>
</evidence>
<organism evidence="4 5">
    <name type="scientific">Methanobrevibacter cuticularis</name>
    <dbReference type="NCBI Taxonomy" id="47311"/>
    <lineage>
        <taxon>Archaea</taxon>
        <taxon>Methanobacteriati</taxon>
        <taxon>Methanobacteriota</taxon>
        <taxon>Methanomada group</taxon>
        <taxon>Methanobacteria</taxon>
        <taxon>Methanobacteriales</taxon>
        <taxon>Methanobacteriaceae</taxon>
        <taxon>Methanobrevibacter</taxon>
    </lineage>
</organism>
<feature type="domain" description="N-acetyltransferase" evidence="3">
    <location>
        <begin position="69"/>
        <end position="212"/>
    </location>
</feature>
<protein>
    <submittedName>
        <fullName evidence="4">Mycothiol acetyltransferase</fullName>
        <ecNumber evidence="4">2.3.1.189</ecNumber>
    </submittedName>
</protein>
<dbReference type="InterPro" id="IPR000182">
    <property type="entry name" value="GNAT_dom"/>
</dbReference>
<dbReference type="PATRIC" id="fig|47311.3.peg.647"/>
<dbReference type="SUPFAM" id="SSF55729">
    <property type="entry name" value="Acyl-CoA N-acyltransferases (Nat)"/>
    <property type="match status" value="1"/>
</dbReference>
<dbReference type="GO" id="GO:0035447">
    <property type="term" value="F:mycothiol synthase activity"/>
    <property type="evidence" value="ECO:0007669"/>
    <property type="project" value="UniProtKB-EC"/>
</dbReference>
<keyword evidence="5" id="KW-1185">Reference proteome</keyword>
<dbReference type="AlphaFoldDB" id="A0A166EJ18"/>
<dbReference type="InterPro" id="IPR050680">
    <property type="entry name" value="YpeA/RimI_acetyltransf"/>
</dbReference>
<proteinExistence type="predicted"/>
<evidence type="ECO:0000259" key="3">
    <source>
        <dbReference type="PROSITE" id="PS51186"/>
    </source>
</evidence>
<gene>
    <name evidence="4" type="primary">mshD_1</name>
    <name evidence="4" type="ORF">MBCUT_05670</name>
</gene>
<dbReference type="Gene3D" id="3.40.630.30">
    <property type="match status" value="1"/>
</dbReference>
<sequence length="212" mass="24755">MIIEELNVDEHNIDKVANLIYYVDEKTYFYIFKSEKKAVSAIKRLLLSESNFIKENNVKNNNKRINLFVILDNGENKNIIGILGINKGKKENFSKSLLYMFKLLNPWDAVRFSMMFFIDNKILATVDEDDFYLAEIVVDEAQRGKGLGSEIINKMIDLAKSEGFKRVVLDVDFTNDRAKKLYKSLGFKKFNEKSFKVFSKERGMHNMEYVLE</sequence>
<evidence type="ECO:0000256" key="1">
    <source>
        <dbReference type="ARBA" id="ARBA00022679"/>
    </source>
</evidence>
<accession>A0A166EJ18</accession>
<reference evidence="4 5" key="1">
    <citation type="submission" date="2016-04" db="EMBL/GenBank/DDBJ databases">
        <title>Genome sequence of Methanobrevibacter cuticularis DSM 11139.</title>
        <authorList>
            <person name="Poehlein A."/>
            <person name="Seedorf H."/>
            <person name="Daniel R."/>
        </authorList>
    </citation>
    <scope>NUCLEOTIDE SEQUENCE [LARGE SCALE GENOMIC DNA]</scope>
    <source>
        <strain evidence="4 5">DSM 11139</strain>
    </source>
</reference>
<name>A0A166EJ18_9EURY</name>
<dbReference type="STRING" id="47311.MBCUT_05670"/>
<dbReference type="Pfam" id="PF00583">
    <property type="entry name" value="Acetyltransf_1"/>
    <property type="match status" value="1"/>
</dbReference>
<dbReference type="EMBL" id="LWMW01000087">
    <property type="protein sequence ID" value="KZX16709.1"/>
    <property type="molecule type" value="Genomic_DNA"/>
</dbReference>
<dbReference type="CDD" id="cd04301">
    <property type="entry name" value="NAT_SF"/>
    <property type="match status" value="1"/>
</dbReference>
<evidence type="ECO:0000313" key="5">
    <source>
        <dbReference type="Proteomes" id="UP000077275"/>
    </source>
</evidence>
<dbReference type="EC" id="2.3.1.189" evidence="4"/>
<dbReference type="Proteomes" id="UP000077275">
    <property type="component" value="Unassembled WGS sequence"/>
</dbReference>
<keyword evidence="1 4" id="KW-0808">Transferase</keyword>
<dbReference type="PANTHER" id="PTHR43420:SF12">
    <property type="entry name" value="N-ACETYLTRANSFERASE DOMAIN-CONTAINING PROTEIN"/>
    <property type="match status" value="1"/>
</dbReference>
<keyword evidence="2 4" id="KW-0012">Acyltransferase</keyword>
<dbReference type="PROSITE" id="PS51186">
    <property type="entry name" value="GNAT"/>
    <property type="match status" value="1"/>
</dbReference>
<dbReference type="PANTHER" id="PTHR43420">
    <property type="entry name" value="ACETYLTRANSFERASE"/>
    <property type="match status" value="1"/>
</dbReference>
<evidence type="ECO:0000313" key="4">
    <source>
        <dbReference type="EMBL" id="KZX16709.1"/>
    </source>
</evidence>
<dbReference type="RefSeq" id="WP_067258722.1">
    <property type="nucleotide sequence ID" value="NZ_LWMW01000087.1"/>
</dbReference>
<dbReference type="OrthoDB" id="43754at2157"/>
<dbReference type="InterPro" id="IPR016181">
    <property type="entry name" value="Acyl_CoA_acyltransferase"/>
</dbReference>
<comment type="caution">
    <text evidence="4">The sequence shown here is derived from an EMBL/GenBank/DDBJ whole genome shotgun (WGS) entry which is preliminary data.</text>
</comment>